<sequence>MHRRSFLRGALAMGCSAAAMPLITHATFASAPWENRLVVVILRGALDGLDLLRPVGDPGFAALRPRIAADPGADLDGFFALHPGLPGLLPLWKAGELGFAQAVATPYRDKRSHFDGQDLLEAGTAPDAPAALRREGWLNRLLQTVPGAQAETAFAVGREAIPILSGKAPAQNWAPDARLELSAQGRRLLEEVYHDDPIFRDAAAEAFELTELAAAMAESGADDSGMAAPAPTPAPAGGPLAEVDRFAAYAAARLREDTRIVALSLAGWDTHRAQIQTIRQPLQRLERLVLALREGLGPVWGQTMLLAMTEFGRTVRENGSQGTDHGTGGAMLMAGGALRGGRVVGKWPGLDEGALYARRDLMPTSDVRAHAAWAMRGLFGVDRAVLERTVFPGLDMGGDPGLLR</sequence>
<protein>
    <submittedName>
        <fullName evidence="2">DUF1501 domain-containing protein</fullName>
    </submittedName>
</protein>
<feature type="signal peptide" evidence="1">
    <location>
        <begin position="1"/>
        <end position="31"/>
    </location>
</feature>
<dbReference type="InterPro" id="IPR010869">
    <property type="entry name" value="DUF1501"/>
</dbReference>
<evidence type="ECO:0000256" key="1">
    <source>
        <dbReference type="SAM" id="SignalP"/>
    </source>
</evidence>
<dbReference type="RefSeq" id="WP_310455223.1">
    <property type="nucleotide sequence ID" value="NZ_JAVKPH010000001.1"/>
</dbReference>
<gene>
    <name evidence="2" type="ORF">RGD00_00965</name>
</gene>
<dbReference type="Proteomes" id="UP001247754">
    <property type="component" value="Unassembled WGS sequence"/>
</dbReference>
<keyword evidence="3" id="KW-1185">Reference proteome</keyword>
<accession>A0ABU1F2S1</accession>
<comment type="caution">
    <text evidence="2">The sequence shown here is derived from an EMBL/GenBank/DDBJ whole genome shotgun (WGS) entry which is preliminary data.</text>
</comment>
<name>A0ABU1F2S1_9RHOB</name>
<organism evidence="2 3">
    <name type="scientific">Ruixingdingia sedimenti</name>
    <dbReference type="NCBI Taxonomy" id="3073604"/>
    <lineage>
        <taxon>Bacteria</taxon>
        <taxon>Pseudomonadati</taxon>
        <taxon>Pseudomonadota</taxon>
        <taxon>Alphaproteobacteria</taxon>
        <taxon>Rhodobacterales</taxon>
        <taxon>Paracoccaceae</taxon>
        <taxon>Ruixingdingia</taxon>
    </lineage>
</organism>
<dbReference type="EMBL" id="JAVKPH010000001">
    <property type="protein sequence ID" value="MDR5651161.1"/>
    <property type="molecule type" value="Genomic_DNA"/>
</dbReference>
<evidence type="ECO:0000313" key="2">
    <source>
        <dbReference type="EMBL" id="MDR5651161.1"/>
    </source>
</evidence>
<reference evidence="2 3" key="1">
    <citation type="submission" date="2023-09" db="EMBL/GenBank/DDBJ databases">
        <title>Xinfangfangia sedmenti sp. nov., isolated the sedment.</title>
        <authorList>
            <person name="Xu L."/>
        </authorList>
    </citation>
    <scope>NUCLEOTIDE SEQUENCE [LARGE SCALE GENOMIC DNA]</scope>
    <source>
        <strain evidence="2 3">LG-4</strain>
    </source>
</reference>
<proteinExistence type="predicted"/>
<dbReference type="Pfam" id="PF07394">
    <property type="entry name" value="DUF1501"/>
    <property type="match status" value="1"/>
</dbReference>
<dbReference type="PANTHER" id="PTHR43737:SF1">
    <property type="entry name" value="DUF1501 DOMAIN-CONTAINING PROTEIN"/>
    <property type="match status" value="1"/>
</dbReference>
<keyword evidence="1" id="KW-0732">Signal</keyword>
<feature type="chain" id="PRO_5046549946" evidence="1">
    <location>
        <begin position="32"/>
        <end position="404"/>
    </location>
</feature>
<dbReference type="PANTHER" id="PTHR43737">
    <property type="entry name" value="BLL7424 PROTEIN"/>
    <property type="match status" value="1"/>
</dbReference>
<evidence type="ECO:0000313" key="3">
    <source>
        <dbReference type="Proteomes" id="UP001247754"/>
    </source>
</evidence>